<feature type="compositionally biased region" description="Polar residues" evidence="1">
    <location>
        <begin position="95"/>
        <end position="148"/>
    </location>
</feature>
<dbReference type="GO" id="GO:0006351">
    <property type="term" value="P:DNA-templated transcription"/>
    <property type="evidence" value="ECO:0007669"/>
    <property type="project" value="InterPro"/>
</dbReference>
<dbReference type="InterPro" id="IPR012921">
    <property type="entry name" value="SPOC_C"/>
</dbReference>
<comment type="caution">
    <text evidence="3">The sequence shown here is derived from an EMBL/GenBank/DDBJ whole genome shotgun (WGS) entry which is preliminary data.</text>
</comment>
<dbReference type="PROSITE" id="PS51321">
    <property type="entry name" value="TFIIS_CENTRAL"/>
    <property type="match status" value="1"/>
</dbReference>
<sequence>MEHYSHPLDLPVSEMHMKLVGQVSSNPETHHFYASMPVPSNPDMSGTLNVSMTNNLANEKTPLPVKRKAEMGPQLNSSISQQPVLPNKRPAHMGANNSAGFLQTSAPQRKTVQIPAQNSSNKKMVRNDSMSGKSGLQRGSSAKKQSAQIEPGSKARPESSEATRSKMRESLAAALALAVKKQDSVSTTQNEKSEAAITHQPTNAQVSELGLDMGGHINIHVSGPGVSKEPGQKESDVLKNTNESQVFHSELPTNVSSVNNEQGFQGFQYASILPDEDITFGDNFFAKDDLLQGNGLSWAFDFDAQIGGEAKEAQPAEKPEPIKVEARGQEEKKAILTPENLAFEIEDELFKLFGDVNKKYREKGRSLLFNLKDRNNPDLRERVMSGEIPPEKLCSMSAEELASKELSQWRMAKAEELGKMVVLPDTEVDIRRLVKKTHKGEYQVEVEHDDVIAAEVSSGTSMLTQTQPPPKKEAEPRSPSKESIRDKGDDEDFSGSLIIPTDGTDLMQGMMVDELKDAELLPPIVSLDEFMESLNNEPPFENLSGDVAQKTPKPHGESPKLRIDSRAFGRASEFPRDSLVKKASVFKEQDGTVKSSGSPAEQKGSPIVVPKVEYLWNGILQLNISSSVTVGGLFQSGEKTSTKDWPASLEIKGRVRLDAFGKFLQELPNSRTRAVMVLQFVLKDTSSTTQRANLSEAVDSYVADERLGYAEPAPGVELYLCPPTPRILDTLKKLNLKENPVTDKTVENGLIGVVVWRRAHVSNTSVSSKKQQPFAPPKKAQDLSNVNSNTSSRAPHHPIINIINNNNNPEKDEDDDIPPGFGPGAQARLAAKDDDDLPEFNFSGELRANASIHKASPNNVNFGSTMRRQRPVDQVRELIKKYGQSDTNNEINRNRVTNNINIGIEPWNDDEDDDIPEWRPKGPPGFAVAHGYRPPMTGQQPPGPLRGPRWTKY</sequence>
<dbReference type="EMBL" id="BKCP01005738">
    <property type="protein sequence ID" value="GER39657.1"/>
    <property type="molecule type" value="Genomic_DNA"/>
</dbReference>
<proteinExistence type="predicted"/>
<evidence type="ECO:0000259" key="2">
    <source>
        <dbReference type="PROSITE" id="PS51321"/>
    </source>
</evidence>
<feature type="region of interest" description="Disordered" evidence="1">
    <location>
        <begin position="70"/>
        <end position="167"/>
    </location>
</feature>
<feature type="domain" description="TFIIS central" evidence="2">
    <location>
        <begin position="315"/>
        <end position="429"/>
    </location>
</feature>
<feature type="compositionally biased region" description="Polar residues" evidence="1">
    <location>
        <begin position="782"/>
        <end position="793"/>
    </location>
</feature>
<dbReference type="SMART" id="SM00510">
    <property type="entry name" value="TFS2M"/>
    <property type="match status" value="1"/>
</dbReference>
<feature type="region of interest" description="Disordered" evidence="1">
    <location>
        <begin position="179"/>
        <end position="199"/>
    </location>
</feature>
<feature type="compositionally biased region" description="Low complexity" evidence="1">
    <location>
        <begin position="798"/>
        <end position="808"/>
    </location>
</feature>
<dbReference type="Pfam" id="PF07500">
    <property type="entry name" value="TFIIS_M"/>
    <property type="match status" value="1"/>
</dbReference>
<dbReference type="Pfam" id="PF07744">
    <property type="entry name" value="SPOC"/>
    <property type="match status" value="1"/>
</dbReference>
<evidence type="ECO:0000313" key="3">
    <source>
        <dbReference type="EMBL" id="GER39657.1"/>
    </source>
</evidence>
<keyword evidence="3" id="KW-0251">Elongation factor</keyword>
<evidence type="ECO:0000256" key="1">
    <source>
        <dbReference type="SAM" id="MobiDB-lite"/>
    </source>
</evidence>
<feature type="compositionally biased region" description="Polar residues" evidence="1">
    <location>
        <begin position="74"/>
        <end position="84"/>
    </location>
</feature>
<dbReference type="Proteomes" id="UP000325081">
    <property type="component" value="Unassembled WGS sequence"/>
</dbReference>
<dbReference type="OrthoDB" id="1884872at2759"/>
<feature type="region of interest" description="Disordered" evidence="1">
    <location>
        <begin position="764"/>
        <end position="827"/>
    </location>
</feature>
<dbReference type="SUPFAM" id="SSF46942">
    <property type="entry name" value="Elongation factor TFIIS domain 2"/>
    <property type="match status" value="1"/>
</dbReference>
<feature type="compositionally biased region" description="Basic and acidic residues" evidence="1">
    <location>
        <begin position="153"/>
        <end position="167"/>
    </location>
</feature>
<keyword evidence="4" id="KW-1185">Reference proteome</keyword>
<feature type="region of interest" description="Disordered" evidence="1">
    <location>
        <begin position="458"/>
        <end position="501"/>
    </location>
</feature>
<feature type="region of interest" description="Disordered" evidence="1">
    <location>
        <begin position="904"/>
        <end position="953"/>
    </location>
</feature>
<keyword evidence="3" id="KW-0648">Protein biosynthesis</keyword>
<dbReference type="Gene3D" id="1.10.472.30">
    <property type="entry name" value="Transcription elongation factor S-II, central domain"/>
    <property type="match status" value="1"/>
</dbReference>
<evidence type="ECO:0000313" key="4">
    <source>
        <dbReference type="Proteomes" id="UP000325081"/>
    </source>
</evidence>
<protein>
    <submittedName>
        <fullName evidence="3">Transcription elongation factor s-II</fullName>
    </submittedName>
</protein>
<dbReference type="GO" id="GO:0003746">
    <property type="term" value="F:translation elongation factor activity"/>
    <property type="evidence" value="ECO:0007669"/>
    <property type="project" value="UniProtKB-KW"/>
</dbReference>
<dbReference type="AlphaFoldDB" id="A0A5A7Q5E4"/>
<gene>
    <name evidence="3" type="ORF">STAS_16286</name>
</gene>
<dbReference type="GO" id="GO:0005634">
    <property type="term" value="C:nucleus"/>
    <property type="evidence" value="ECO:0007669"/>
    <property type="project" value="TreeGrafter"/>
</dbReference>
<reference evidence="4" key="1">
    <citation type="journal article" date="2019" name="Curr. Biol.">
        <title>Genome Sequence of Striga asiatica Provides Insight into the Evolution of Plant Parasitism.</title>
        <authorList>
            <person name="Yoshida S."/>
            <person name="Kim S."/>
            <person name="Wafula E.K."/>
            <person name="Tanskanen J."/>
            <person name="Kim Y.M."/>
            <person name="Honaas L."/>
            <person name="Yang Z."/>
            <person name="Spallek T."/>
            <person name="Conn C.E."/>
            <person name="Ichihashi Y."/>
            <person name="Cheong K."/>
            <person name="Cui S."/>
            <person name="Der J.P."/>
            <person name="Gundlach H."/>
            <person name="Jiao Y."/>
            <person name="Hori C."/>
            <person name="Ishida J.K."/>
            <person name="Kasahara H."/>
            <person name="Kiba T."/>
            <person name="Kim M.S."/>
            <person name="Koo N."/>
            <person name="Laohavisit A."/>
            <person name="Lee Y.H."/>
            <person name="Lumba S."/>
            <person name="McCourt P."/>
            <person name="Mortimer J.C."/>
            <person name="Mutuku J.M."/>
            <person name="Nomura T."/>
            <person name="Sasaki-Sekimoto Y."/>
            <person name="Seto Y."/>
            <person name="Wang Y."/>
            <person name="Wakatake T."/>
            <person name="Sakakibara H."/>
            <person name="Demura T."/>
            <person name="Yamaguchi S."/>
            <person name="Yoneyama K."/>
            <person name="Manabe R.I."/>
            <person name="Nelson D.C."/>
            <person name="Schulman A.H."/>
            <person name="Timko M.P."/>
            <person name="dePamphilis C.W."/>
            <person name="Choi D."/>
            <person name="Shirasu K."/>
        </authorList>
    </citation>
    <scope>NUCLEOTIDE SEQUENCE [LARGE SCALE GENOMIC DNA]</scope>
    <source>
        <strain evidence="4">cv. UVA1</strain>
    </source>
</reference>
<organism evidence="3 4">
    <name type="scientific">Striga asiatica</name>
    <name type="common">Asiatic witchweed</name>
    <name type="synonym">Buchnera asiatica</name>
    <dbReference type="NCBI Taxonomy" id="4170"/>
    <lineage>
        <taxon>Eukaryota</taxon>
        <taxon>Viridiplantae</taxon>
        <taxon>Streptophyta</taxon>
        <taxon>Embryophyta</taxon>
        <taxon>Tracheophyta</taxon>
        <taxon>Spermatophyta</taxon>
        <taxon>Magnoliopsida</taxon>
        <taxon>eudicotyledons</taxon>
        <taxon>Gunneridae</taxon>
        <taxon>Pentapetalae</taxon>
        <taxon>asterids</taxon>
        <taxon>lamiids</taxon>
        <taxon>Lamiales</taxon>
        <taxon>Orobanchaceae</taxon>
        <taxon>Buchnereae</taxon>
        <taxon>Striga</taxon>
    </lineage>
</organism>
<accession>A0A5A7Q5E4</accession>
<dbReference type="InterPro" id="IPR036575">
    <property type="entry name" value="TFIIS_cen_dom_sf"/>
</dbReference>
<dbReference type="CDD" id="cd21538">
    <property type="entry name" value="SPOC_TFIIS"/>
    <property type="match status" value="1"/>
</dbReference>
<feature type="compositionally biased region" description="Basic and acidic residues" evidence="1">
    <location>
        <begin position="470"/>
        <end position="488"/>
    </location>
</feature>
<dbReference type="InterPro" id="IPR003618">
    <property type="entry name" value="TFIIS_cen_dom"/>
</dbReference>
<feature type="region of interest" description="Disordered" evidence="1">
    <location>
        <begin position="541"/>
        <end position="560"/>
    </location>
</feature>
<dbReference type="PANTHER" id="PTHR11477">
    <property type="entry name" value="TRANSCRIPTION FACTOR S-II ZINC FINGER DOMAIN-CONTAINING PROTEIN"/>
    <property type="match status" value="1"/>
</dbReference>
<dbReference type="PANTHER" id="PTHR11477:SF20">
    <property type="entry name" value="SPOC DOMAIN _ TRANSCRIPTION ELONGATION FACTOR S-II PROTEIN"/>
    <property type="match status" value="1"/>
</dbReference>
<name>A0A5A7Q5E4_STRAF</name>